<dbReference type="Proteomes" id="UP000319432">
    <property type="component" value="Chromosome"/>
</dbReference>
<reference evidence="1 2" key="1">
    <citation type="submission" date="2018-11" db="EMBL/GenBank/DDBJ databases">
        <title>Phylogenetic determinants of toxin gene distribution in genomes of Brevibacillus laterosporus.</title>
        <authorList>
            <person name="Glare T.R."/>
            <person name="Durrant A."/>
            <person name="Berry C."/>
            <person name="Palma L."/>
            <person name="Ormskirk M."/>
            <person name="Cox M.O."/>
        </authorList>
    </citation>
    <scope>NUCLEOTIDE SEQUENCE [LARGE SCALE GENOMIC DNA]</scope>
    <source>
        <strain evidence="1 2">1821L</strain>
    </source>
</reference>
<name>A0A518VC20_BRELA</name>
<dbReference type="OrthoDB" id="2615416at2"/>
<dbReference type="EMBL" id="CP033464">
    <property type="protein sequence ID" value="QDX94538.1"/>
    <property type="molecule type" value="Genomic_DNA"/>
</dbReference>
<keyword evidence="2" id="KW-1185">Reference proteome</keyword>
<protein>
    <submittedName>
        <fullName evidence="1">Uncharacterized protein</fullName>
    </submittedName>
</protein>
<accession>A0A518VC20</accession>
<gene>
    <name evidence="1" type="ORF">EEL30_21020</name>
</gene>
<evidence type="ECO:0000313" key="1">
    <source>
        <dbReference type="EMBL" id="QDX94538.1"/>
    </source>
</evidence>
<dbReference type="AlphaFoldDB" id="A0A518VC20"/>
<organism evidence="1 2">
    <name type="scientific">Brevibacillus laterosporus</name>
    <name type="common">Bacillus laterosporus</name>
    <dbReference type="NCBI Taxonomy" id="1465"/>
    <lineage>
        <taxon>Bacteria</taxon>
        <taxon>Bacillati</taxon>
        <taxon>Bacillota</taxon>
        <taxon>Bacilli</taxon>
        <taxon>Bacillales</taxon>
        <taxon>Paenibacillaceae</taxon>
        <taxon>Brevibacillus</taxon>
    </lineage>
</organism>
<proteinExistence type="predicted"/>
<evidence type="ECO:0000313" key="2">
    <source>
        <dbReference type="Proteomes" id="UP000319432"/>
    </source>
</evidence>
<sequence>MNKVIVTIVTNSDKSKWFDFELPSDIPSQLIAEKISLVLKEGEPHLLTDLTYLLEVKVGRSEWKTLSTRATLSQAGVKSGAYLRVQRSFSTGNENKNQPIEGWRSLYQQQVPVSEHVHTQYEKKEKELNELKGYVWKTL</sequence>